<accession>Q0K6R4</accession>
<reference evidence="1 2" key="1">
    <citation type="journal article" date="2006" name="Nat. Biotechnol.">
        <title>Genome sequence of the bioplastic-producing 'Knallgas' bacterium Ralstonia eutropha H16.</title>
        <authorList>
            <person name="Pohlmann A."/>
            <person name="Fricke W.F."/>
            <person name="Reinecke F."/>
            <person name="Kusian B."/>
            <person name="Liesegang H."/>
            <person name="Cramm R."/>
            <person name="Eitinger T."/>
            <person name="Ewering C."/>
            <person name="Potter M."/>
            <person name="Schwartz E."/>
            <person name="Strittmatter A."/>
            <person name="Voss I."/>
            <person name="Gottschalk G."/>
            <person name="Steinbuechel A."/>
            <person name="Friedrich B."/>
            <person name="Bowien B."/>
        </authorList>
    </citation>
    <scope>NUCLEOTIDE SEQUENCE [LARGE SCALE GENOMIC DNA]</scope>
    <source>
        <strain evidence="2">ATCC 17699 / DSM 428 / KCTC 22496 / NCIMB 10442 / H16 / Stanier 337</strain>
    </source>
</reference>
<dbReference type="EMBL" id="AM260479">
    <property type="protein sequence ID" value="CAJ94307.1"/>
    <property type="molecule type" value="Genomic_DNA"/>
</dbReference>
<name>Q0K6R4_CUPNH</name>
<protein>
    <submittedName>
        <fullName evidence="1">Hypothetical membrane associated protein</fullName>
    </submittedName>
</protein>
<dbReference type="AlphaFoldDB" id="Q0K6R4"/>
<organism evidence="1 2">
    <name type="scientific">Cupriavidus necator (strain ATCC 17699 / DSM 428 / KCTC 22496 / NCIMB 10442 / H16 / Stanier 337)</name>
    <name type="common">Ralstonia eutropha</name>
    <dbReference type="NCBI Taxonomy" id="381666"/>
    <lineage>
        <taxon>Bacteria</taxon>
        <taxon>Pseudomonadati</taxon>
        <taxon>Pseudomonadota</taxon>
        <taxon>Betaproteobacteria</taxon>
        <taxon>Burkholderiales</taxon>
        <taxon>Burkholderiaceae</taxon>
        <taxon>Cupriavidus</taxon>
    </lineage>
</organism>
<evidence type="ECO:0000313" key="2">
    <source>
        <dbReference type="Proteomes" id="UP000008210"/>
    </source>
</evidence>
<dbReference type="eggNOG" id="ENOG50334JV">
    <property type="taxonomic scope" value="Bacteria"/>
</dbReference>
<keyword evidence="2" id="KW-1185">Reference proteome</keyword>
<gene>
    <name evidence="1" type="ordered locus">H16_A3232</name>
</gene>
<dbReference type="HOGENOM" id="CLU_859723_0_0_4"/>
<sequence length="273" mass="29689">MRVEDAKVALYVGNATDSVNYYAHEADRFAAAAFESVITKAVCGELPRSYGWLLIQAYYAAFFATHALFRLAGWACTRLTSENLRFINDEIKTIYGGAPLAGGLYLLKCLDGGRQLTCEPLGAFSGGSHEALWTLMPSYLAHIRSLALGASNVDADDTAPIERLESFVKAKGGPNWFSTVRNRLNYSHGYGAWHPYVKSTCAPEQIGSALDAWRGDIDGSGIAQGTDELMHFARACALLVGFCRLTTRDLAERSKARSPFRCSSARLIALGAN</sequence>
<proteinExistence type="predicted"/>
<dbReference type="Proteomes" id="UP000008210">
    <property type="component" value="Chromosome 1"/>
</dbReference>
<evidence type="ECO:0000313" key="1">
    <source>
        <dbReference type="EMBL" id="CAJ94307.1"/>
    </source>
</evidence>
<dbReference type="KEGG" id="reh:H16_A3232"/>